<comment type="caution">
    <text evidence="2">The sequence shown here is derived from an EMBL/GenBank/DDBJ whole genome shotgun (WGS) entry which is preliminary data.</text>
</comment>
<feature type="signal peptide" evidence="1">
    <location>
        <begin position="1"/>
        <end position="21"/>
    </location>
</feature>
<gene>
    <name evidence="2" type="ORF">V3330_14825</name>
</gene>
<name>A0AAW9RJ70_9GAMM</name>
<keyword evidence="1" id="KW-0732">Signal</keyword>
<sequence>MNQRILNIVLLLGLVSLPSCAPAPILPESDSGSWDEVVLLIDDVSAKVSVPISKLQGLIDNPIELSREQLADRGFGLEKGAVFPVILNFDQRRKDNGNRMQSDFSVRVGVDMVPGVNLFSRSPQDALDKMEADFWAMFDDSKESSKYWKELHRKSFHKYEIYESEGRVWERNFSEGVLSSVYDLYRTPLVHDIYLNMVFVYDRQRWKTDKSWFASRQLIVQKIIDSVSIE</sequence>
<proteinExistence type="predicted"/>
<reference evidence="2 3" key="1">
    <citation type="submission" date="2024-02" db="EMBL/GenBank/DDBJ databases">
        <title>A novel Wenzhouxiangellaceae bacterium, isolated from coastal sediments.</title>
        <authorList>
            <person name="Du Z.-J."/>
            <person name="Ye Y.-Q."/>
            <person name="Zhang X.-Y."/>
        </authorList>
    </citation>
    <scope>NUCLEOTIDE SEQUENCE [LARGE SCALE GENOMIC DNA]</scope>
    <source>
        <strain evidence="2 3">CH-27</strain>
    </source>
</reference>
<evidence type="ECO:0000313" key="3">
    <source>
        <dbReference type="Proteomes" id="UP001359886"/>
    </source>
</evidence>
<organism evidence="2 3">
    <name type="scientific">Elongatibacter sediminis</name>
    <dbReference type="NCBI Taxonomy" id="3119006"/>
    <lineage>
        <taxon>Bacteria</taxon>
        <taxon>Pseudomonadati</taxon>
        <taxon>Pseudomonadota</taxon>
        <taxon>Gammaproteobacteria</taxon>
        <taxon>Chromatiales</taxon>
        <taxon>Wenzhouxiangellaceae</taxon>
        <taxon>Elongatibacter</taxon>
    </lineage>
</organism>
<protein>
    <recommendedName>
        <fullName evidence="4">Lipoprotein</fullName>
    </recommendedName>
</protein>
<dbReference type="EMBL" id="JAZHOG010000010">
    <property type="protein sequence ID" value="MEJ8568905.1"/>
    <property type="molecule type" value="Genomic_DNA"/>
</dbReference>
<dbReference type="Proteomes" id="UP001359886">
    <property type="component" value="Unassembled WGS sequence"/>
</dbReference>
<dbReference type="AlphaFoldDB" id="A0AAW9RJ70"/>
<dbReference type="RefSeq" id="WP_354696226.1">
    <property type="nucleotide sequence ID" value="NZ_JAZHOG010000010.1"/>
</dbReference>
<evidence type="ECO:0008006" key="4">
    <source>
        <dbReference type="Google" id="ProtNLM"/>
    </source>
</evidence>
<feature type="chain" id="PRO_5043790918" description="Lipoprotein" evidence="1">
    <location>
        <begin position="22"/>
        <end position="230"/>
    </location>
</feature>
<keyword evidence="3" id="KW-1185">Reference proteome</keyword>
<evidence type="ECO:0000256" key="1">
    <source>
        <dbReference type="SAM" id="SignalP"/>
    </source>
</evidence>
<accession>A0AAW9RJ70</accession>
<evidence type="ECO:0000313" key="2">
    <source>
        <dbReference type="EMBL" id="MEJ8568905.1"/>
    </source>
</evidence>